<organism evidence="1 2">
    <name type="scientific">Araneus ventricosus</name>
    <name type="common">Orbweaver spider</name>
    <name type="synonym">Epeira ventricosa</name>
    <dbReference type="NCBI Taxonomy" id="182803"/>
    <lineage>
        <taxon>Eukaryota</taxon>
        <taxon>Metazoa</taxon>
        <taxon>Ecdysozoa</taxon>
        <taxon>Arthropoda</taxon>
        <taxon>Chelicerata</taxon>
        <taxon>Arachnida</taxon>
        <taxon>Araneae</taxon>
        <taxon>Araneomorphae</taxon>
        <taxon>Entelegynae</taxon>
        <taxon>Araneoidea</taxon>
        <taxon>Araneidae</taxon>
        <taxon>Araneus</taxon>
    </lineage>
</organism>
<gene>
    <name evidence="1" type="ORF">AVEN_143837_1</name>
</gene>
<sequence length="90" mass="10469">MVGNGQVALYRHLQGRHILVPHCKRRLSAVNMNRFTNADLADILFMYDLTNTNGRLLYNYIGKNFLPDTYLIPKCSLMCIRTYQNMDSLQ</sequence>
<name>A0A4Y2T9R5_ARAVE</name>
<evidence type="ECO:0000313" key="1">
    <source>
        <dbReference type="EMBL" id="GBN96951.1"/>
    </source>
</evidence>
<proteinExistence type="predicted"/>
<comment type="caution">
    <text evidence="1">The sequence shown here is derived from an EMBL/GenBank/DDBJ whole genome shotgun (WGS) entry which is preliminary data.</text>
</comment>
<reference evidence="1 2" key="1">
    <citation type="journal article" date="2019" name="Sci. Rep.">
        <title>Orb-weaving spider Araneus ventricosus genome elucidates the spidroin gene catalogue.</title>
        <authorList>
            <person name="Kono N."/>
            <person name="Nakamura H."/>
            <person name="Ohtoshi R."/>
            <person name="Moran D.A.P."/>
            <person name="Shinohara A."/>
            <person name="Yoshida Y."/>
            <person name="Fujiwara M."/>
            <person name="Mori M."/>
            <person name="Tomita M."/>
            <person name="Arakawa K."/>
        </authorList>
    </citation>
    <scope>NUCLEOTIDE SEQUENCE [LARGE SCALE GENOMIC DNA]</scope>
</reference>
<dbReference type="Proteomes" id="UP000499080">
    <property type="component" value="Unassembled WGS sequence"/>
</dbReference>
<dbReference type="EMBL" id="BGPR01026885">
    <property type="protein sequence ID" value="GBN96951.1"/>
    <property type="molecule type" value="Genomic_DNA"/>
</dbReference>
<protein>
    <submittedName>
        <fullName evidence="1">Uncharacterized protein</fullName>
    </submittedName>
</protein>
<accession>A0A4Y2T9R5</accession>
<dbReference type="AlphaFoldDB" id="A0A4Y2T9R5"/>
<evidence type="ECO:0000313" key="2">
    <source>
        <dbReference type="Proteomes" id="UP000499080"/>
    </source>
</evidence>
<keyword evidence="2" id="KW-1185">Reference proteome</keyword>